<keyword evidence="2" id="KW-1185">Reference proteome</keyword>
<gene>
    <name evidence="1" type="ORF">LEP1GSC035_4416</name>
</gene>
<evidence type="ECO:0000313" key="2">
    <source>
        <dbReference type="Proteomes" id="UP000012099"/>
    </source>
</evidence>
<organism evidence="1 2">
    <name type="scientific">Leptospira noguchii str. 2007001578</name>
    <dbReference type="NCBI Taxonomy" id="1049974"/>
    <lineage>
        <taxon>Bacteria</taxon>
        <taxon>Pseudomonadati</taxon>
        <taxon>Spirochaetota</taxon>
        <taxon>Spirochaetia</taxon>
        <taxon>Leptospirales</taxon>
        <taxon>Leptospiraceae</taxon>
        <taxon>Leptospira</taxon>
    </lineage>
</organism>
<evidence type="ECO:0000313" key="1">
    <source>
        <dbReference type="EMBL" id="EMN01272.1"/>
    </source>
</evidence>
<comment type="caution">
    <text evidence="1">The sequence shown here is derived from an EMBL/GenBank/DDBJ whole genome shotgun (WGS) entry which is preliminary data.</text>
</comment>
<proteinExistence type="predicted"/>
<dbReference type="Proteomes" id="UP000012099">
    <property type="component" value="Unassembled WGS sequence"/>
</dbReference>
<reference evidence="1 2" key="1">
    <citation type="submission" date="2013-01" db="EMBL/GenBank/DDBJ databases">
        <authorList>
            <person name="Harkins D.M."/>
            <person name="Durkin A.S."/>
            <person name="Brinkac L.M."/>
            <person name="Haft D.H."/>
            <person name="Selengut J.D."/>
            <person name="Sanka R."/>
            <person name="DePew J."/>
            <person name="Purushe J."/>
            <person name="Whelen A.C."/>
            <person name="Vinetz J.M."/>
            <person name="Sutton G.G."/>
            <person name="Nierman W.C."/>
            <person name="Fouts D.E."/>
        </authorList>
    </citation>
    <scope>NUCLEOTIDE SEQUENCE [LARGE SCALE GENOMIC DNA]</scope>
    <source>
        <strain evidence="1 2">2007001578</strain>
    </source>
</reference>
<accession>A0ABP2TAF0</accession>
<sequence length="48" mass="5353">MNPLDFIGIQKPNCIITSGLSSIQKNLSGVSIRFTITFKKTIYCFVTN</sequence>
<dbReference type="EMBL" id="AHMH02000056">
    <property type="protein sequence ID" value="EMN01272.1"/>
    <property type="molecule type" value="Genomic_DNA"/>
</dbReference>
<protein>
    <submittedName>
        <fullName evidence="1">Uncharacterized protein</fullName>
    </submittedName>
</protein>
<name>A0ABP2TAF0_9LEPT</name>